<dbReference type="Proteomes" id="UP000521943">
    <property type="component" value="Unassembled WGS sequence"/>
</dbReference>
<feature type="compositionally biased region" description="Basic and acidic residues" evidence="1">
    <location>
        <begin position="482"/>
        <end position="491"/>
    </location>
</feature>
<evidence type="ECO:0000256" key="1">
    <source>
        <dbReference type="SAM" id="MobiDB-lite"/>
    </source>
</evidence>
<accession>A0A8H6HSW5</accession>
<feature type="compositionally biased region" description="Pro residues" evidence="1">
    <location>
        <begin position="632"/>
        <end position="642"/>
    </location>
</feature>
<feature type="compositionally biased region" description="Polar residues" evidence="1">
    <location>
        <begin position="93"/>
        <end position="105"/>
    </location>
</feature>
<dbReference type="EMBL" id="JACGCI010000047">
    <property type="protein sequence ID" value="KAF6751807.1"/>
    <property type="molecule type" value="Genomic_DNA"/>
</dbReference>
<sequence>MPRSRSNSSSSRRSLSPGDKRGTRRHSRSASPDRRGPPGGFRMSTGGRAIAKWLEAKQRRLNGTNDDSFSIVTTGDEEPVKDRDDKAYRARSSGRSRITSAQANRDVTPIRTRNSTRKRVSSNRVERSTVEASANAEEDGSSSDDSPPGEDKSRSPAITPPPPLPKAWARYAKKVQLAALLARYNPEDPDDALLNPPSSKKRGRSQRKKESRTSSLSPLSKKRRRQPQPFPIPPLSPDIEFPSMTDILQASRSNGDTPTRKAAAGRHARLQSPPVMRFFDDEAVEDDGSVASSEEEVMELNKDEYDYADSFIDDGSESDVSMKSLARTRKKHLPAKNQHRERTSDHDEDRLQSYRADGNRRGTDKSKRSSGNRSTHRTRAPHPEVLEITSDSSDAEEDDHVVAVEQSSAPVLHDVPSKSKPRPRPIPKRVSAPADPPITPVAEGGEPADPSITPVAGEASSAPRERSPSFGTECANIFNDDVLTREERELMLRALLLSREERKRSTTSKSPIEASTPDSATVRESTDNVKANVKSRSKKNKGKARARQSPSPPPTHPKGSTSKDKGKGRALRTPSPPPLRLEESDDELSPYERAQLEKAMAESRRVADSPHTPGETSAQGATGSSSSSTRNVPPPSTPPTPSGGPSVTMQDLVRRLETVSEVIADPPPAPAPAVPTAPAHPFVEDMSTVRRCTALPGVDETANKAIRDAILRLTYAKLCNLRRGRLNGWSDAVGPGQIEFSVWGEWIANLNANIAFDCVTFDEEGPIRNPARASPLDIAMRTVPGSNQRYNFYCATNPAVPLTAVSCGWLERSQLVAPSETGLRQKYVTVIFHTQEWERTIGFIRTASGYPELYAQLSRDALQFSTRSQSTRAPTSPGDTPPKKTRTAPSKLFRKAPQASNSSNSVAADNFSLPNDAEVPVYDARNAKSLDFHAVLPNLSKALPRYTGGEIPKGSFVMVGYTMTIYRANNGNWTLGCNLQWVIVIGIPED</sequence>
<comment type="caution">
    <text evidence="2">The sequence shown here is derived from an EMBL/GenBank/DDBJ whole genome shotgun (WGS) entry which is preliminary data.</text>
</comment>
<feature type="compositionally biased region" description="Low complexity" evidence="1">
    <location>
        <begin position="616"/>
        <end position="631"/>
    </location>
</feature>
<name>A0A8H6HSW5_9AGAR</name>
<organism evidence="2 3">
    <name type="scientific">Ephemerocybe angulata</name>
    <dbReference type="NCBI Taxonomy" id="980116"/>
    <lineage>
        <taxon>Eukaryota</taxon>
        <taxon>Fungi</taxon>
        <taxon>Dikarya</taxon>
        <taxon>Basidiomycota</taxon>
        <taxon>Agaricomycotina</taxon>
        <taxon>Agaricomycetes</taxon>
        <taxon>Agaricomycetidae</taxon>
        <taxon>Agaricales</taxon>
        <taxon>Agaricineae</taxon>
        <taxon>Psathyrellaceae</taxon>
        <taxon>Ephemerocybe</taxon>
    </lineage>
</organism>
<feature type="compositionally biased region" description="Polar residues" evidence="1">
    <location>
        <begin position="61"/>
        <end position="73"/>
    </location>
</feature>
<feature type="region of interest" description="Disordered" evidence="1">
    <location>
        <begin position="184"/>
        <end position="648"/>
    </location>
</feature>
<keyword evidence="3" id="KW-1185">Reference proteome</keyword>
<feature type="compositionally biased region" description="Basic residues" evidence="1">
    <location>
        <begin position="368"/>
        <end position="380"/>
    </location>
</feature>
<feature type="compositionally biased region" description="Basic residues" evidence="1">
    <location>
        <begin position="199"/>
        <end position="210"/>
    </location>
</feature>
<feature type="compositionally biased region" description="Low complexity" evidence="1">
    <location>
        <begin position="1"/>
        <end position="16"/>
    </location>
</feature>
<feature type="compositionally biased region" description="Low complexity" evidence="1">
    <location>
        <begin position="899"/>
        <end position="909"/>
    </location>
</feature>
<gene>
    <name evidence="2" type="ORF">DFP72DRAFT_1070845</name>
</gene>
<feature type="compositionally biased region" description="Polar residues" evidence="1">
    <location>
        <begin position="246"/>
        <end position="257"/>
    </location>
</feature>
<feature type="region of interest" description="Disordered" evidence="1">
    <location>
        <begin position="864"/>
        <end position="909"/>
    </location>
</feature>
<dbReference type="AlphaFoldDB" id="A0A8H6HSW5"/>
<protein>
    <submittedName>
        <fullName evidence="2">Uncharacterized protein</fullName>
    </submittedName>
</protein>
<feature type="compositionally biased region" description="Basic and acidic residues" evidence="1">
    <location>
        <begin position="78"/>
        <end position="88"/>
    </location>
</feature>
<feature type="compositionally biased region" description="Basic and acidic residues" evidence="1">
    <location>
        <begin position="594"/>
        <end position="608"/>
    </location>
</feature>
<dbReference type="OrthoDB" id="3067694at2759"/>
<feature type="compositionally biased region" description="Basic and acidic residues" evidence="1">
    <location>
        <begin position="338"/>
        <end position="367"/>
    </location>
</feature>
<feature type="region of interest" description="Disordered" evidence="1">
    <location>
        <begin position="1"/>
        <end position="47"/>
    </location>
</feature>
<feature type="compositionally biased region" description="Polar residues" evidence="1">
    <location>
        <begin position="864"/>
        <end position="878"/>
    </location>
</feature>
<feature type="compositionally biased region" description="Basic residues" evidence="1">
    <location>
        <begin position="326"/>
        <end position="337"/>
    </location>
</feature>
<evidence type="ECO:0000313" key="3">
    <source>
        <dbReference type="Proteomes" id="UP000521943"/>
    </source>
</evidence>
<feature type="compositionally biased region" description="Basic residues" evidence="1">
    <location>
        <begin position="533"/>
        <end position="546"/>
    </location>
</feature>
<reference evidence="2 3" key="1">
    <citation type="submission" date="2020-07" db="EMBL/GenBank/DDBJ databases">
        <title>Comparative genomics of pyrophilous fungi reveals a link between fire events and developmental genes.</title>
        <authorList>
            <consortium name="DOE Joint Genome Institute"/>
            <person name="Steindorff A.S."/>
            <person name="Carver A."/>
            <person name="Calhoun S."/>
            <person name="Stillman K."/>
            <person name="Liu H."/>
            <person name="Lipzen A."/>
            <person name="Pangilinan J."/>
            <person name="Labutti K."/>
            <person name="Bruns T.D."/>
            <person name="Grigoriev I.V."/>
        </authorList>
    </citation>
    <scope>NUCLEOTIDE SEQUENCE [LARGE SCALE GENOMIC DNA]</scope>
    <source>
        <strain evidence="2 3">CBS 144469</strain>
    </source>
</reference>
<feature type="region of interest" description="Disordered" evidence="1">
    <location>
        <begin position="60"/>
        <end position="167"/>
    </location>
</feature>
<feature type="compositionally biased region" description="Acidic residues" evidence="1">
    <location>
        <begin position="281"/>
        <end position="298"/>
    </location>
</feature>
<evidence type="ECO:0000313" key="2">
    <source>
        <dbReference type="EMBL" id="KAF6751807.1"/>
    </source>
</evidence>
<proteinExistence type="predicted"/>